<name>A0A3S3RX72_9ACAR</name>
<evidence type="ECO:0000313" key="2">
    <source>
        <dbReference type="EMBL" id="RWS07374.1"/>
    </source>
</evidence>
<sequence length="146" mass="17068">MKSILLVAIIKTFLFTIVICGMVKVKIYDHRAEHDPIELYGNGPWKYRGHGYGIEYQYLPDGSYERQRGYGFIKLLGREFCKPNSLICRPSDPNFFDKLFSYNRGEPFWGQPAAEDVPVVVHQPQYHYYGQLNHYPEDALLQPNYV</sequence>
<dbReference type="EMBL" id="NCKU01003516">
    <property type="protein sequence ID" value="RWS07374.1"/>
    <property type="molecule type" value="Genomic_DNA"/>
</dbReference>
<dbReference type="Proteomes" id="UP000285301">
    <property type="component" value="Unassembled WGS sequence"/>
</dbReference>
<dbReference type="AlphaFoldDB" id="A0A3S3RX72"/>
<proteinExistence type="predicted"/>
<reference evidence="2" key="2">
    <citation type="submission" date="2018-11" db="EMBL/GenBank/DDBJ databases">
        <title>Trombidioid mite genomics.</title>
        <authorList>
            <person name="Dong X."/>
        </authorList>
    </citation>
    <scope>NUCLEOTIDE SEQUENCE</scope>
    <source>
        <strain evidence="2">UoL-WK</strain>
    </source>
</reference>
<gene>
    <name evidence="1" type="ORF">B4U79_06663</name>
    <name evidence="2" type="ORF">B4U79_10477</name>
</gene>
<evidence type="ECO:0000313" key="3">
    <source>
        <dbReference type="Proteomes" id="UP000285301"/>
    </source>
</evidence>
<keyword evidence="3" id="KW-1185">Reference proteome</keyword>
<dbReference type="EMBL" id="NCKU01003517">
    <property type="protein sequence ID" value="RWS07373.1"/>
    <property type="molecule type" value="Genomic_DNA"/>
</dbReference>
<organism evidence="2 3">
    <name type="scientific">Dinothrombium tinctorium</name>
    <dbReference type="NCBI Taxonomy" id="1965070"/>
    <lineage>
        <taxon>Eukaryota</taxon>
        <taxon>Metazoa</taxon>
        <taxon>Ecdysozoa</taxon>
        <taxon>Arthropoda</taxon>
        <taxon>Chelicerata</taxon>
        <taxon>Arachnida</taxon>
        <taxon>Acari</taxon>
        <taxon>Acariformes</taxon>
        <taxon>Trombidiformes</taxon>
        <taxon>Prostigmata</taxon>
        <taxon>Anystina</taxon>
        <taxon>Parasitengona</taxon>
        <taxon>Trombidioidea</taxon>
        <taxon>Trombidiidae</taxon>
        <taxon>Dinothrombium</taxon>
    </lineage>
</organism>
<protein>
    <submittedName>
        <fullName evidence="2">Uncharacterized protein</fullName>
    </submittedName>
</protein>
<comment type="caution">
    <text evidence="2">The sequence shown here is derived from an EMBL/GenBank/DDBJ whole genome shotgun (WGS) entry which is preliminary data.</text>
</comment>
<dbReference type="OrthoDB" id="6510428at2759"/>
<reference evidence="2 3" key="1">
    <citation type="journal article" date="2018" name="Gigascience">
        <title>Genomes of trombidid mites reveal novel predicted allergens and laterally-transferred genes associated with secondary metabolism.</title>
        <authorList>
            <person name="Dong X."/>
            <person name="Chaisiri K."/>
            <person name="Xia D."/>
            <person name="Armstrong S.D."/>
            <person name="Fang Y."/>
            <person name="Donnelly M.J."/>
            <person name="Kadowaki T."/>
            <person name="McGarry J.W."/>
            <person name="Darby A.C."/>
            <person name="Makepeace B.L."/>
        </authorList>
    </citation>
    <scope>NUCLEOTIDE SEQUENCE [LARGE SCALE GENOMIC DNA]</scope>
    <source>
        <strain evidence="2">UoL-WK</strain>
    </source>
</reference>
<evidence type="ECO:0000313" key="1">
    <source>
        <dbReference type="EMBL" id="RWS07373.1"/>
    </source>
</evidence>
<accession>A0A3S3RX72</accession>